<name>A0A544T8J0_9BACI</name>
<dbReference type="AlphaFoldDB" id="A0A544T8J0"/>
<dbReference type="InterPro" id="IPR025716">
    <property type="entry name" value="Post-transcriptional_regulator"/>
</dbReference>
<dbReference type="Proteomes" id="UP000317316">
    <property type="component" value="Unassembled WGS sequence"/>
</dbReference>
<evidence type="ECO:0008006" key="3">
    <source>
        <dbReference type="Google" id="ProtNLM"/>
    </source>
</evidence>
<accession>A0A544T8J0</accession>
<sequence>MENIYKDIYTHVLPALESKKSEFEVYQYATVTESDIWKYCVSKKWRKKDIAKLPLYQIVNDVLSVSPAEYMTYEQIDQFKTENWFSEINQEELQLLLKPKNVDA</sequence>
<reference evidence="1 2" key="1">
    <citation type="submission" date="2019-05" db="EMBL/GenBank/DDBJ databases">
        <title>Psychrobacillus vulpis sp. nov., a new species isolated from feces of a red fox that inhabits in The Tablas de Daimiel Natural Park, Albacete, Spain.</title>
        <authorList>
            <person name="Rodriguez M."/>
            <person name="Reina J.C."/>
            <person name="Bejar V."/>
            <person name="Llamas I."/>
        </authorList>
    </citation>
    <scope>NUCLEOTIDE SEQUENCE [LARGE SCALE GENOMIC DNA]</scope>
    <source>
        <strain evidence="1 2">NEAU-3TGS17</strain>
    </source>
</reference>
<dbReference type="EMBL" id="VDGH01000005">
    <property type="protein sequence ID" value="TQR13781.1"/>
    <property type="molecule type" value="Genomic_DNA"/>
</dbReference>
<keyword evidence="2" id="KW-1185">Reference proteome</keyword>
<evidence type="ECO:0000313" key="1">
    <source>
        <dbReference type="EMBL" id="TQR13781.1"/>
    </source>
</evidence>
<dbReference type="Pfam" id="PF13797">
    <property type="entry name" value="Post_transc_reg"/>
    <property type="match status" value="1"/>
</dbReference>
<dbReference type="RefSeq" id="WP_142538613.1">
    <property type="nucleotide sequence ID" value="NZ_BMIE01000005.1"/>
</dbReference>
<gene>
    <name evidence="1" type="ORF">FG382_09200</name>
</gene>
<comment type="caution">
    <text evidence="1">The sequence shown here is derived from an EMBL/GenBank/DDBJ whole genome shotgun (WGS) entry which is preliminary data.</text>
</comment>
<protein>
    <recommendedName>
        <fullName evidence="3">Post-transcriptional regulator</fullName>
    </recommendedName>
</protein>
<dbReference type="OrthoDB" id="2990595at2"/>
<proteinExistence type="predicted"/>
<organism evidence="1 2">
    <name type="scientific">Psychrobacillus lasiicapitis</name>
    <dbReference type="NCBI Taxonomy" id="1636719"/>
    <lineage>
        <taxon>Bacteria</taxon>
        <taxon>Bacillati</taxon>
        <taxon>Bacillota</taxon>
        <taxon>Bacilli</taxon>
        <taxon>Bacillales</taxon>
        <taxon>Bacillaceae</taxon>
        <taxon>Psychrobacillus</taxon>
    </lineage>
</organism>
<evidence type="ECO:0000313" key="2">
    <source>
        <dbReference type="Proteomes" id="UP000317316"/>
    </source>
</evidence>